<evidence type="ECO:0000256" key="1">
    <source>
        <dbReference type="SAM" id="Coils"/>
    </source>
</evidence>
<protein>
    <submittedName>
        <fullName evidence="4">Uncharacterized protein</fullName>
    </submittedName>
</protein>
<keyword evidence="1" id="KW-0175">Coiled coil</keyword>
<organism evidence="4 5">
    <name type="scientific">Byssothecium circinans</name>
    <dbReference type="NCBI Taxonomy" id="147558"/>
    <lineage>
        <taxon>Eukaryota</taxon>
        <taxon>Fungi</taxon>
        <taxon>Dikarya</taxon>
        <taxon>Ascomycota</taxon>
        <taxon>Pezizomycotina</taxon>
        <taxon>Dothideomycetes</taxon>
        <taxon>Pleosporomycetidae</taxon>
        <taxon>Pleosporales</taxon>
        <taxon>Massarineae</taxon>
        <taxon>Massarinaceae</taxon>
        <taxon>Byssothecium</taxon>
    </lineage>
</organism>
<keyword evidence="3" id="KW-0812">Transmembrane</keyword>
<evidence type="ECO:0000256" key="2">
    <source>
        <dbReference type="SAM" id="MobiDB-lite"/>
    </source>
</evidence>
<keyword evidence="3" id="KW-0472">Membrane</keyword>
<dbReference type="EMBL" id="ML977054">
    <property type="protein sequence ID" value="KAF1948580.1"/>
    <property type="molecule type" value="Genomic_DNA"/>
</dbReference>
<name>A0A6A5T8L3_9PLEO</name>
<feature type="region of interest" description="Disordered" evidence="2">
    <location>
        <begin position="255"/>
        <end position="379"/>
    </location>
</feature>
<dbReference type="Proteomes" id="UP000800035">
    <property type="component" value="Unassembled WGS sequence"/>
</dbReference>
<dbReference type="AlphaFoldDB" id="A0A6A5T8L3"/>
<dbReference type="OrthoDB" id="10649855at2759"/>
<gene>
    <name evidence="4" type="ORF">CC80DRAFT_556223</name>
</gene>
<feature type="compositionally biased region" description="Low complexity" evidence="2">
    <location>
        <begin position="287"/>
        <end position="301"/>
    </location>
</feature>
<accession>A0A6A5T8L3</accession>
<evidence type="ECO:0000313" key="4">
    <source>
        <dbReference type="EMBL" id="KAF1948580.1"/>
    </source>
</evidence>
<proteinExistence type="predicted"/>
<feature type="compositionally biased region" description="Basic and acidic residues" evidence="2">
    <location>
        <begin position="369"/>
        <end position="379"/>
    </location>
</feature>
<evidence type="ECO:0000313" key="5">
    <source>
        <dbReference type="Proteomes" id="UP000800035"/>
    </source>
</evidence>
<feature type="compositionally biased region" description="Polar residues" evidence="2">
    <location>
        <begin position="263"/>
        <end position="277"/>
    </location>
</feature>
<feature type="transmembrane region" description="Helical" evidence="3">
    <location>
        <begin position="30"/>
        <end position="52"/>
    </location>
</feature>
<sequence>MATEEPPLPTITLASPPRLTSSLLPPKDKIVIAPIVICSIVFLLLLIAITTLHYRKNKPIIVPDNVELRGYEPEQQRSHGIQSAMGSVKQQQPSLPYSTIRTSSTHSRFKPPTTPGRPIQLLAPSEKKSEPRLYNGGIAGPEYRNTASIASPGPTPRSTKAILHGPPMAQHRDHASVPRSPSPPAPSRPDSPLTAMIRAKQAQEAERVRVEEEEARRAREQKMLDELERQRDAAWARQSERARNRVANWSVGVDGASLLRPHNNGSHRGSILSATTTDHSDLEDNSPRVPRQPHQQQQQNTLPPPRNDDYLNPPPRSAARQTVNSNTYTDLTVTPNPGDAGTVDASQSRITWGTDYRGSFVESSEDEGFESKRLPGDAY</sequence>
<feature type="coiled-coil region" evidence="1">
    <location>
        <begin position="193"/>
        <end position="230"/>
    </location>
</feature>
<feature type="compositionally biased region" description="Polar residues" evidence="2">
    <location>
        <begin position="78"/>
        <end position="106"/>
    </location>
</feature>
<feature type="compositionally biased region" description="Polar residues" evidence="2">
    <location>
        <begin position="319"/>
        <end position="335"/>
    </location>
</feature>
<keyword evidence="3" id="KW-1133">Transmembrane helix</keyword>
<evidence type="ECO:0000256" key="3">
    <source>
        <dbReference type="SAM" id="Phobius"/>
    </source>
</evidence>
<feature type="region of interest" description="Disordered" evidence="2">
    <location>
        <begin position="72"/>
        <end position="192"/>
    </location>
</feature>
<feature type="compositionally biased region" description="Pro residues" evidence="2">
    <location>
        <begin position="180"/>
        <end position="189"/>
    </location>
</feature>
<reference evidence="4" key="1">
    <citation type="journal article" date="2020" name="Stud. Mycol.">
        <title>101 Dothideomycetes genomes: a test case for predicting lifestyles and emergence of pathogens.</title>
        <authorList>
            <person name="Haridas S."/>
            <person name="Albert R."/>
            <person name="Binder M."/>
            <person name="Bloem J."/>
            <person name="Labutti K."/>
            <person name="Salamov A."/>
            <person name="Andreopoulos B."/>
            <person name="Baker S."/>
            <person name="Barry K."/>
            <person name="Bills G."/>
            <person name="Bluhm B."/>
            <person name="Cannon C."/>
            <person name="Castanera R."/>
            <person name="Culley D."/>
            <person name="Daum C."/>
            <person name="Ezra D."/>
            <person name="Gonzalez J."/>
            <person name="Henrissat B."/>
            <person name="Kuo A."/>
            <person name="Liang C."/>
            <person name="Lipzen A."/>
            <person name="Lutzoni F."/>
            <person name="Magnuson J."/>
            <person name="Mondo S."/>
            <person name="Nolan M."/>
            <person name="Ohm R."/>
            <person name="Pangilinan J."/>
            <person name="Park H.-J."/>
            <person name="Ramirez L."/>
            <person name="Alfaro M."/>
            <person name="Sun H."/>
            <person name="Tritt A."/>
            <person name="Yoshinaga Y."/>
            <person name="Zwiers L.-H."/>
            <person name="Turgeon B."/>
            <person name="Goodwin S."/>
            <person name="Spatafora J."/>
            <person name="Crous P."/>
            <person name="Grigoriev I."/>
        </authorList>
    </citation>
    <scope>NUCLEOTIDE SEQUENCE</scope>
    <source>
        <strain evidence="4">CBS 675.92</strain>
    </source>
</reference>
<keyword evidence="5" id="KW-1185">Reference proteome</keyword>